<dbReference type="PANTHER" id="PTHR21310">
    <property type="entry name" value="AMINOGLYCOSIDE PHOSPHOTRANSFERASE-RELATED-RELATED"/>
    <property type="match status" value="1"/>
</dbReference>
<feature type="domain" description="Aminoglycoside phosphotransferase" evidence="1">
    <location>
        <begin position="39"/>
        <end position="259"/>
    </location>
</feature>
<dbReference type="InterPro" id="IPR011009">
    <property type="entry name" value="Kinase-like_dom_sf"/>
</dbReference>
<dbReference type="GO" id="GO:0016301">
    <property type="term" value="F:kinase activity"/>
    <property type="evidence" value="ECO:0007669"/>
    <property type="project" value="UniProtKB-KW"/>
</dbReference>
<keyword evidence="3" id="KW-1185">Reference proteome</keyword>
<evidence type="ECO:0000313" key="3">
    <source>
        <dbReference type="Proteomes" id="UP001519290"/>
    </source>
</evidence>
<dbReference type="RefSeq" id="WP_209901148.1">
    <property type="nucleotide sequence ID" value="NZ_BAAAJW010000002.1"/>
</dbReference>
<protein>
    <submittedName>
        <fullName evidence="2">Aminoglycoside phosphotransferase (APT) family kinase protein</fullName>
    </submittedName>
</protein>
<evidence type="ECO:0000259" key="1">
    <source>
        <dbReference type="Pfam" id="PF01636"/>
    </source>
</evidence>
<keyword evidence="2" id="KW-0808">Transferase</keyword>
<evidence type="ECO:0000313" key="2">
    <source>
        <dbReference type="EMBL" id="MBP2381751.1"/>
    </source>
</evidence>
<gene>
    <name evidence="2" type="ORF">JOF43_001708</name>
</gene>
<reference evidence="2 3" key="1">
    <citation type="submission" date="2021-03" db="EMBL/GenBank/DDBJ databases">
        <title>Sequencing the genomes of 1000 actinobacteria strains.</title>
        <authorList>
            <person name="Klenk H.-P."/>
        </authorList>
    </citation>
    <scope>NUCLEOTIDE SEQUENCE [LARGE SCALE GENOMIC DNA]</scope>
    <source>
        <strain evidence="2 3">DSM 14566</strain>
    </source>
</reference>
<dbReference type="Pfam" id="PF01636">
    <property type="entry name" value="APH"/>
    <property type="match status" value="1"/>
</dbReference>
<name>A0ABS4X048_9MICO</name>
<dbReference type="InterPro" id="IPR051678">
    <property type="entry name" value="AGP_Transferase"/>
</dbReference>
<dbReference type="SUPFAM" id="SSF56112">
    <property type="entry name" value="Protein kinase-like (PK-like)"/>
    <property type="match status" value="1"/>
</dbReference>
<dbReference type="PANTHER" id="PTHR21310:SF42">
    <property type="entry name" value="BIFUNCTIONAL AAC_APH"/>
    <property type="match status" value="1"/>
</dbReference>
<dbReference type="EMBL" id="JAGIOD010000001">
    <property type="protein sequence ID" value="MBP2381751.1"/>
    <property type="molecule type" value="Genomic_DNA"/>
</dbReference>
<organism evidence="2 3">
    <name type="scientific">Brachybacterium sacelli</name>
    <dbReference type="NCBI Taxonomy" id="173364"/>
    <lineage>
        <taxon>Bacteria</taxon>
        <taxon>Bacillati</taxon>
        <taxon>Actinomycetota</taxon>
        <taxon>Actinomycetes</taxon>
        <taxon>Micrococcales</taxon>
        <taxon>Dermabacteraceae</taxon>
        <taxon>Brachybacterium</taxon>
    </lineage>
</organism>
<dbReference type="InterPro" id="IPR002575">
    <property type="entry name" value="Aminoglycoside_PTrfase"/>
</dbReference>
<accession>A0ABS4X048</accession>
<dbReference type="Gene3D" id="3.30.200.20">
    <property type="entry name" value="Phosphorylase Kinase, domain 1"/>
    <property type="match status" value="1"/>
</dbReference>
<proteinExistence type="predicted"/>
<keyword evidence="2" id="KW-0418">Kinase</keyword>
<sequence>MTWEPSAITVATVRRLIEEQFPRYAGLEVRALRTNGTVNAIFAVGPDLVARFPLQVDDPAQIARELHQEAVTQQAFAEISPVPCPQPRGIGTPGHGVGHAWALQTWVPGDVATPDGLADSPRFAEDLADLVLALRAVDTAGRTFGGHGRGGALTDHDDWVGECLERSEGLLDVPRLRGLWTELRETPATDRLAMSHTDLIPGNLLVRGGRLVGVIDTGGYGAADEALDLIVGLHLLEAPARTVFRGRVGAEETAWRRALAWAFEQAVGLVWYYRESLPEMSTLGRSTLRRITEEMPGR</sequence>
<comment type="caution">
    <text evidence="2">The sequence shown here is derived from an EMBL/GenBank/DDBJ whole genome shotgun (WGS) entry which is preliminary data.</text>
</comment>
<dbReference type="Gene3D" id="3.90.1200.10">
    <property type="match status" value="1"/>
</dbReference>
<dbReference type="Proteomes" id="UP001519290">
    <property type="component" value="Unassembled WGS sequence"/>
</dbReference>